<dbReference type="InterPro" id="IPR036589">
    <property type="entry name" value="HCY_dom_sf"/>
</dbReference>
<dbReference type="PANTHER" id="PTHR11103:SF18">
    <property type="entry name" value="SLR1189 PROTEIN"/>
    <property type="match status" value="1"/>
</dbReference>
<feature type="binding site" evidence="3">
    <location>
        <position position="213"/>
    </location>
    <ligand>
        <name>Zn(2+)</name>
        <dbReference type="ChEBI" id="CHEBI:29105"/>
    </ligand>
</feature>
<dbReference type="InterPro" id="IPR003726">
    <property type="entry name" value="HCY_dom"/>
</dbReference>
<dbReference type="OrthoDB" id="9803687at2"/>
<evidence type="ECO:0000256" key="2">
    <source>
        <dbReference type="ARBA" id="ARBA00022679"/>
    </source>
</evidence>
<dbReference type="AlphaFoldDB" id="S5YCH0"/>
<dbReference type="HOGENOM" id="CLU_004914_3_0_5"/>
<keyword evidence="2 3" id="KW-0808">Transferase</keyword>
<evidence type="ECO:0000313" key="6">
    <source>
        <dbReference type="Proteomes" id="UP000015480"/>
    </source>
</evidence>
<dbReference type="KEGG" id="pami:JCM7686_2047"/>
<dbReference type="PROSITE" id="PS50970">
    <property type="entry name" value="HCY"/>
    <property type="match status" value="1"/>
</dbReference>
<evidence type="ECO:0000313" key="5">
    <source>
        <dbReference type="EMBL" id="AGT09128.1"/>
    </source>
</evidence>
<organism evidence="5 6">
    <name type="scientific">Paracoccus aminophilus JCM 7686</name>
    <dbReference type="NCBI Taxonomy" id="1367847"/>
    <lineage>
        <taxon>Bacteria</taxon>
        <taxon>Pseudomonadati</taxon>
        <taxon>Pseudomonadota</taxon>
        <taxon>Alphaproteobacteria</taxon>
        <taxon>Rhodobacterales</taxon>
        <taxon>Paracoccaceae</taxon>
        <taxon>Paracoccus</taxon>
    </lineage>
</organism>
<evidence type="ECO:0000256" key="1">
    <source>
        <dbReference type="ARBA" id="ARBA00022603"/>
    </source>
</evidence>
<dbReference type="RefSeq" id="WP_020950766.1">
    <property type="nucleotide sequence ID" value="NC_022041.1"/>
</dbReference>
<keyword evidence="3" id="KW-0862">Zinc</keyword>
<dbReference type="STRING" id="1367847.JCM7686_2047"/>
<dbReference type="GO" id="GO:0046872">
    <property type="term" value="F:metal ion binding"/>
    <property type="evidence" value="ECO:0007669"/>
    <property type="project" value="UniProtKB-KW"/>
</dbReference>
<accession>S5YCH0</accession>
<dbReference type="Gene3D" id="3.20.20.330">
    <property type="entry name" value="Homocysteine-binding-like domain"/>
    <property type="match status" value="1"/>
</dbReference>
<dbReference type="GO" id="GO:0008705">
    <property type="term" value="F:methionine synthase activity"/>
    <property type="evidence" value="ECO:0007669"/>
    <property type="project" value="UniProtKB-EC"/>
</dbReference>
<dbReference type="eggNOG" id="COG0646">
    <property type="taxonomic scope" value="Bacteria"/>
</dbReference>
<reference evidence="5 6" key="1">
    <citation type="journal article" date="2014" name="BMC Genomics">
        <title>Architecture and functions of a multipartite genome of the methylotrophic bacterium Paracoccus aminophilus JCM 7686, containing primary and secondary chromids.</title>
        <authorList>
            <person name="Dziewit L."/>
            <person name="Czarnecki J."/>
            <person name="Wibberg D."/>
            <person name="Radlinska M."/>
            <person name="Mrozek P."/>
            <person name="Szymczak M."/>
            <person name="Schluter A."/>
            <person name="Puhler A."/>
            <person name="Bartosik D."/>
        </authorList>
    </citation>
    <scope>NUCLEOTIDE SEQUENCE [LARGE SCALE GENOMIC DNA]</scope>
    <source>
        <strain evidence="5">JCM 7686</strain>
    </source>
</reference>
<comment type="cofactor">
    <cofactor evidence="3">
        <name>Zn(2+)</name>
        <dbReference type="ChEBI" id="CHEBI:29105"/>
    </cofactor>
</comment>
<gene>
    <name evidence="5" type="ORF">JCM7686_2047</name>
</gene>
<dbReference type="EMBL" id="CP006650">
    <property type="protein sequence ID" value="AGT09128.1"/>
    <property type="molecule type" value="Genomic_DNA"/>
</dbReference>
<keyword evidence="3" id="KW-0479">Metal-binding</keyword>
<dbReference type="PATRIC" id="fig|1367847.3.peg.2040"/>
<protein>
    <submittedName>
        <fullName evidence="5">5-methyltetrahydrofolate-homocysteine methyltransferase</fullName>
        <ecNumber evidence="5">2.1.1.13</ecNumber>
    </submittedName>
</protein>
<name>S5YCH0_PARAH</name>
<feature type="domain" description="Hcy-binding" evidence="4">
    <location>
        <begin position="4"/>
        <end position="294"/>
    </location>
</feature>
<evidence type="ECO:0000256" key="3">
    <source>
        <dbReference type="PROSITE-ProRule" id="PRU00333"/>
    </source>
</evidence>
<proteinExistence type="predicted"/>
<dbReference type="GO" id="GO:0032259">
    <property type="term" value="P:methylation"/>
    <property type="evidence" value="ECO:0007669"/>
    <property type="project" value="UniProtKB-KW"/>
</dbReference>
<dbReference type="NCBIfam" id="NF005718">
    <property type="entry name" value="PRK07534.1"/>
    <property type="match status" value="1"/>
</dbReference>
<evidence type="ECO:0000259" key="4">
    <source>
        <dbReference type="PROSITE" id="PS50970"/>
    </source>
</evidence>
<feature type="binding site" evidence="3">
    <location>
        <position position="279"/>
    </location>
    <ligand>
        <name>Zn(2+)</name>
        <dbReference type="ChEBI" id="CHEBI:29105"/>
    </ligand>
</feature>
<dbReference type="EC" id="2.1.1.13" evidence="5"/>
<dbReference type="Proteomes" id="UP000015480">
    <property type="component" value="Chromosome"/>
</dbReference>
<keyword evidence="1 3" id="KW-0489">Methyltransferase</keyword>
<sequence length="325" mass="33889">MATDALTLLLEERDWLLADGAMGTNLYNMGLAPGEAPDLWCEKHPEKVLELHRAMIAAGSDIILTNSFGANACRLRLSGAADRVASINQTAARLAREAADAAGRKVLVAGSIGPTGEIMAPMGRLTETEAAQIFTEQAEALKAGGADLLWVETISAVEELRAASVAAKATGLPWVGMMSFEPGGWTMMGVTPAQLAALVERLSPRPTAYGANCGTGPSELLRAMTGFAAAGSERAMIAKPNAGVPRYQDGGLIYDATPEVMAEFAILARDLGVRIIGGCCGTTPAHLGAMRDALQTHARGPRPTPDMIARRMGEAMSESGGAKTD</sequence>
<dbReference type="Pfam" id="PF02574">
    <property type="entry name" value="S-methyl_trans"/>
    <property type="match status" value="1"/>
</dbReference>
<feature type="binding site" evidence="3">
    <location>
        <position position="280"/>
    </location>
    <ligand>
        <name>Zn(2+)</name>
        <dbReference type="ChEBI" id="CHEBI:29105"/>
    </ligand>
</feature>
<dbReference type="PANTHER" id="PTHR11103">
    <property type="entry name" value="SLR1189 PROTEIN"/>
    <property type="match status" value="1"/>
</dbReference>
<dbReference type="SUPFAM" id="SSF82282">
    <property type="entry name" value="Homocysteine S-methyltransferase"/>
    <property type="match status" value="1"/>
</dbReference>
<keyword evidence="6" id="KW-1185">Reference proteome</keyword>